<feature type="transmembrane region" description="Helical" evidence="1">
    <location>
        <begin position="260"/>
        <end position="280"/>
    </location>
</feature>
<reference evidence="3" key="1">
    <citation type="submission" date="2020-07" db="EMBL/GenBank/DDBJ databases">
        <title>Genome sequences of bacteria associated with the marine, planktonic diatom Thalassiosira profunda strain ECT2AJA-044.</title>
        <authorList>
            <person name="Gargas C.B."/>
            <person name="Roberts W.R."/>
            <person name="Alverson A.J."/>
        </authorList>
    </citation>
    <scope>NUCLEOTIDE SEQUENCE</scope>
    <source>
        <strain evidence="3">ECT2AJA-044</strain>
    </source>
</reference>
<dbReference type="GO" id="GO:0016020">
    <property type="term" value="C:membrane"/>
    <property type="evidence" value="ECO:0007669"/>
    <property type="project" value="InterPro"/>
</dbReference>
<evidence type="ECO:0000256" key="1">
    <source>
        <dbReference type="SAM" id="Phobius"/>
    </source>
</evidence>
<proteinExistence type="predicted"/>
<dbReference type="AlphaFoldDB" id="A0A975EM31"/>
<accession>A0A975EM31</accession>
<dbReference type="Proteomes" id="UP000665026">
    <property type="component" value="Chromosome"/>
</dbReference>
<dbReference type="RefSeq" id="WP_209355226.1">
    <property type="nucleotide sequence ID" value="NZ_CP060010.1"/>
</dbReference>
<evidence type="ECO:0000313" key="4">
    <source>
        <dbReference type="Proteomes" id="UP000665026"/>
    </source>
</evidence>
<dbReference type="EMBL" id="CP060010">
    <property type="protein sequence ID" value="QTN34533.1"/>
    <property type="molecule type" value="Genomic_DNA"/>
</dbReference>
<feature type="transmembrane region" description="Helical" evidence="1">
    <location>
        <begin position="286"/>
        <end position="304"/>
    </location>
</feature>
<dbReference type="SUPFAM" id="SSF103481">
    <property type="entry name" value="Multidrug resistance efflux transporter EmrE"/>
    <property type="match status" value="2"/>
</dbReference>
<keyword evidence="1" id="KW-0472">Membrane</keyword>
<feature type="transmembrane region" description="Helical" evidence="1">
    <location>
        <begin position="75"/>
        <end position="98"/>
    </location>
</feature>
<dbReference type="KEGG" id="cact:HZ995_08370"/>
<feature type="transmembrane region" description="Helical" evidence="1">
    <location>
        <begin position="185"/>
        <end position="204"/>
    </location>
</feature>
<sequence length="321" mass="34572">MVAFAHMSRNTLGAIAAVTSSLCFSVNDATVKFMSGDFSLPQMMFLRSIIAIAVILFVLAPFERQKLSLRGSRQGVLIVRGLLMVLANLFFFLGIAILPIADTVGIFFICPLMILAMSVVFLGETAGPRRWSAVGIGLIGVLIMLRPGGEGFQIAFLLPLIAAACYAILQVMTRAIGDAVTATTMSLYLQLTFFVIMGAMGIAFGAGQYDGMGGELFAFLLRPWIWPVMSDLPLFLIIGVATAGSNYFVSQAYRLGEASLVAPLEYVALPMGVMFGVVIFGDWPSVNSWVGMILIVGAGLFVVWRESLAAQSPDRHPPRPQ</sequence>
<evidence type="ECO:0000259" key="2">
    <source>
        <dbReference type="Pfam" id="PF00892"/>
    </source>
</evidence>
<evidence type="ECO:0000313" key="3">
    <source>
        <dbReference type="EMBL" id="QTN34533.1"/>
    </source>
</evidence>
<feature type="transmembrane region" description="Helical" evidence="1">
    <location>
        <begin position="154"/>
        <end position="173"/>
    </location>
</feature>
<keyword evidence="1" id="KW-1133">Transmembrane helix</keyword>
<feature type="transmembrane region" description="Helical" evidence="1">
    <location>
        <begin position="44"/>
        <end position="63"/>
    </location>
</feature>
<keyword evidence="1" id="KW-0812">Transmembrane</keyword>
<organism evidence="3 4">
    <name type="scientific">Cognatishimia activa</name>
    <dbReference type="NCBI Taxonomy" id="1715691"/>
    <lineage>
        <taxon>Bacteria</taxon>
        <taxon>Pseudomonadati</taxon>
        <taxon>Pseudomonadota</taxon>
        <taxon>Alphaproteobacteria</taxon>
        <taxon>Rhodobacterales</taxon>
        <taxon>Paracoccaceae</taxon>
        <taxon>Cognatishimia</taxon>
    </lineage>
</organism>
<dbReference type="PANTHER" id="PTHR22911">
    <property type="entry name" value="ACYL-MALONYL CONDENSING ENZYME-RELATED"/>
    <property type="match status" value="1"/>
</dbReference>
<name>A0A975EM31_9RHOB</name>
<dbReference type="InterPro" id="IPR037185">
    <property type="entry name" value="EmrE-like"/>
</dbReference>
<dbReference type="PANTHER" id="PTHR22911:SF103">
    <property type="entry name" value="BLR2811 PROTEIN"/>
    <property type="match status" value="1"/>
</dbReference>
<feature type="transmembrane region" description="Helical" evidence="1">
    <location>
        <begin position="130"/>
        <end position="148"/>
    </location>
</feature>
<gene>
    <name evidence="3" type="ORF">HZ995_08370</name>
</gene>
<dbReference type="InterPro" id="IPR000620">
    <property type="entry name" value="EamA_dom"/>
</dbReference>
<feature type="domain" description="EamA" evidence="2">
    <location>
        <begin position="12"/>
        <end position="145"/>
    </location>
</feature>
<protein>
    <submittedName>
        <fullName evidence="3">DMT family transporter</fullName>
    </submittedName>
</protein>
<feature type="transmembrane region" description="Helical" evidence="1">
    <location>
        <begin position="224"/>
        <end position="248"/>
    </location>
</feature>
<dbReference type="Pfam" id="PF00892">
    <property type="entry name" value="EamA"/>
    <property type="match status" value="1"/>
</dbReference>
<feature type="transmembrane region" description="Helical" evidence="1">
    <location>
        <begin position="104"/>
        <end position="123"/>
    </location>
</feature>